<feature type="domain" description="PKD" evidence="2">
    <location>
        <begin position="71"/>
        <end position="101"/>
    </location>
</feature>
<dbReference type="EMBL" id="ARZX01000034">
    <property type="protein sequence ID" value="EWH10539.1"/>
    <property type="molecule type" value="Genomic_DNA"/>
</dbReference>
<gene>
    <name evidence="3" type="ORF">KLA_16587</name>
</gene>
<dbReference type="RefSeq" id="WP_034647131.1">
    <property type="nucleotide sequence ID" value="NZ_ARZX01000034.1"/>
</dbReference>
<dbReference type="SUPFAM" id="SSF49299">
    <property type="entry name" value="PKD domain"/>
    <property type="match status" value="1"/>
</dbReference>
<keyword evidence="1" id="KW-0812">Transmembrane</keyword>
<name>A0ABN0RJL8_9FLAO</name>
<feature type="transmembrane region" description="Helical" evidence="1">
    <location>
        <begin position="7"/>
        <end position="28"/>
    </location>
</feature>
<dbReference type="InterPro" id="IPR035986">
    <property type="entry name" value="PKD_dom_sf"/>
</dbReference>
<dbReference type="Proteomes" id="UP000019275">
    <property type="component" value="Unassembled WGS sequence"/>
</dbReference>
<evidence type="ECO:0000256" key="1">
    <source>
        <dbReference type="SAM" id="Phobius"/>
    </source>
</evidence>
<reference evidence="3 4" key="1">
    <citation type="journal article" date="2014" name="Genome Announc.">
        <title>Draft Genome Sequence of the Carrageenan-Degrading Bacterium Cellulophaga sp. Strain KL-A, Isolated from Decaying Marine Algae.</title>
        <authorList>
            <person name="Shan D."/>
            <person name="Ying J."/>
            <person name="Li X."/>
            <person name="Gao Z."/>
            <person name="Wei G."/>
            <person name="Shao Z."/>
        </authorList>
    </citation>
    <scope>NUCLEOTIDE SEQUENCE [LARGE SCALE GENOMIC DNA]</scope>
    <source>
        <strain evidence="3 4">KL-A</strain>
    </source>
</reference>
<protein>
    <recommendedName>
        <fullName evidence="2">PKD domain-containing protein</fullName>
    </recommendedName>
</protein>
<feature type="domain" description="PKD" evidence="2">
    <location>
        <begin position="151"/>
        <end position="188"/>
    </location>
</feature>
<dbReference type="InterPro" id="IPR013783">
    <property type="entry name" value="Ig-like_fold"/>
</dbReference>
<keyword evidence="1" id="KW-1133">Transmembrane helix</keyword>
<evidence type="ECO:0000313" key="3">
    <source>
        <dbReference type="EMBL" id="EWH10539.1"/>
    </source>
</evidence>
<comment type="caution">
    <text evidence="3">The sequence shown here is derived from an EMBL/GenBank/DDBJ whole genome shotgun (WGS) entry which is preliminary data.</text>
</comment>
<proteinExistence type="predicted"/>
<accession>A0ABN0RJL8</accession>
<dbReference type="Gene3D" id="2.60.40.10">
    <property type="entry name" value="Immunoglobulins"/>
    <property type="match status" value="1"/>
</dbReference>
<keyword evidence="4" id="KW-1185">Reference proteome</keyword>
<keyword evidence="1" id="KW-0472">Membrane</keyword>
<evidence type="ECO:0000313" key="4">
    <source>
        <dbReference type="Proteomes" id="UP000019275"/>
    </source>
</evidence>
<dbReference type="InterPro" id="IPR000601">
    <property type="entry name" value="PKD_dom"/>
</dbReference>
<dbReference type="CDD" id="cd00146">
    <property type="entry name" value="PKD"/>
    <property type="match status" value="2"/>
</dbReference>
<organism evidence="3 4">
    <name type="scientific">Cellulophaga geojensis KL-A</name>
    <dbReference type="NCBI Taxonomy" id="1328323"/>
    <lineage>
        <taxon>Bacteria</taxon>
        <taxon>Pseudomonadati</taxon>
        <taxon>Bacteroidota</taxon>
        <taxon>Flavobacteriia</taxon>
        <taxon>Flavobacteriales</taxon>
        <taxon>Flavobacteriaceae</taxon>
        <taxon>Cellulophaga</taxon>
    </lineage>
</organism>
<sequence length="312" mass="36279">MSNKNKIILLSTLLLISLVIIILSFYPFNSDLKNLDFYIFDSNDNSHFEQNEELDFFLNDTSAIKDKNLVWHFGNGDTIKRNLDVKYKYKEAGRYLITVDIDKNHTLSKYIKVISVKERKVIDSIPKLFGPDEGYTGEELIFTSQGPGIDTWYWEFGESGTVDAYEKQNVYVYSEPGIYDVKLTTNTTEFPIHHRIKILPRFEKLDEMITVDSLSLAENDIKKHLQAIADADVTDRKTFNQQFNYIKNKYTCNNANEVVVVVNNSKYNDLYSYCQGLHYLDGKRNKKISINSIELETYKCIKRINVTQSMLE</sequence>
<dbReference type="PROSITE" id="PS50093">
    <property type="entry name" value="PKD"/>
    <property type="match status" value="2"/>
</dbReference>
<evidence type="ECO:0000259" key="2">
    <source>
        <dbReference type="PROSITE" id="PS50093"/>
    </source>
</evidence>